<organism evidence="2 3">
    <name type="scientific">Drosophila madeirensis</name>
    <name type="common">Fruit fly</name>
    <dbReference type="NCBI Taxonomy" id="30013"/>
    <lineage>
        <taxon>Eukaryota</taxon>
        <taxon>Metazoa</taxon>
        <taxon>Ecdysozoa</taxon>
        <taxon>Arthropoda</taxon>
        <taxon>Hexapoda</taxon>
        <taxon>Insecta</taxon>
        <taxon>Pterygota</taxon>
        <taxon>Neoptera</taxon>
        <taxon>Endopterygota</taxon>
        <taxon>Diptera</taxon>
        <taxon>Brachycera</taxon>
        <taxon>Muscomorpha</taxon>
        <taxon>Ephydroidea</taxon>
        <taxon>Drosophilidae</taxon>
        <taxon>Drosophila</taxon>
        <taxon>Sophophora</taxon>
    </lineage>
</organism>
<dbReference type="EMBL" id="AP029264">
    <property type="protein sequence ID" value="BFF94900.1"/>
    <property type="molecule type" value="Genomic_DNA"/>
</dbReference>
<feature type="region of interest" description="Disordered" evidence="1">
    <location>
        <begin position="44"/>
        <end position="70"/>
    </location>
</feature>
<feature type="region of interest" description="Disordered" evidence="1">
    <location>
        <begin position="1"/>
        <end position="21"/>
    </location>
</feature>
<name>A0AAU9FGT0_DROMD</name>
<reference evidence="2 3" key="1">
    <citation type="submission" date="2024-02" db="EMBL/GenBank/DDBJ databases">
        <title>A chromosome-level genome assembly of Drosophila madeirensis, a fruit fly species endemic to Madeira island.</title>
        <authorList>
            <person name="Tomihara K."/>
            <person name="Llopart A."/>
            <person name="Yamamoto D."/>
        </authorList>
    </citation>
    <scope>NUCLEOTIDE SEQUENCE [LARGE SCALE GENOMIC DNA]</scope>
    <source>
        <strain evidence="2 3">RF1</strain>
    </source>
</reference>
<gene>
    <name evidence="2" type="ORF">DMAD_12417</name>
</gene>
<proteinExistence type="predicted"/>
<evidence type="ECO:0000313" key="2">
    <source>
        <dbReference type="EMBL" id="BFF94900.1"/>
    </source>
</evidence>
<evidence type="ECO:0000256" key="1">
    <source>
        <dbReference type="SAM" id="MobiDB-lite"/>
    </source>
</evidence>
<dbReference type="AlphaFoldDB" id="A0AAU9FGT0"/>
<evidence type="ECO:0000313" key="3">
    <source>
        <dbReference type="Proteomes" id="UP001500889"/>
    </source>
</evidence>
<sequence length="70" mass="8102">MSVRKASSRGAPLGIQFSTPVGAPETKRKMLLYKRLLCRELLRDERTPQQIRSARRRREQQEAEGMFPTS</sequence>
<keyword evidence="3" id="KW-1185">Reference proteome</keyword>
<protein>
    <submittedName>
        <fullName evidence="2">Uncharacterized protein</fullName>
    </submittedName>
</protein>
<dbReference type="Proteomes" id="UP001500889">
    <property type="component" value="Chromosome U"/>
</dbReference>
<accession>A0AAU9FGT0</accession>